<dbReference type="OrthoDB" id="142078at2"/>
<reference evidence="14 15" key="1">
    <citation type="submission" date="2019-12" db="EMBL/GenBank/DDBJ databases">
        <title>Defluviitalea raffinosedens, isolated from a biogas fermenter, genome sequencing and characterization.</title>
        <authorList>
            <person name="Rettenmaier R."/>
            <person name="Schneider M."/>
            <person name="Neuhaus K."/>
            <person name="Liebl W."/>
            <person name="Zverlov V."/>
        </authorList>
    </citation>
    <scope>NUCLEOTIDE SEQUENCE [LARGE SCALE GENOMIC DNA]</scope>
    <source>
        <strain evidence="14 15">249c-K6</strain>
    </source>
</reference>
<evidence type="ECO:0000256" key="6">
    <source>
        <dbReference type="ARBA" id="ARBA00022741"/>
    </source>
</evidence>
<sequence length="298" mass="33292">MKRIKLFYNPASGDKSFHLQLDTFIHKFQTAGYDVSIFRSNKKGDITEAVGKISNDDYSILAVAGGDGTVNEIINAMVKNNLTIPLGIFPFGTANDFAGHLNLPKDVGACCDIILRNNIKKVDIGEVNDNYFINVCCGGLFTNVSQTIDLHFKNTLGKLAYYIKGIEQLPKFRPFALRIESEDTVIEDLFYLFLVLNGNSAGGFERLAKGAAVDDGFFDFVGIKARPFHELAVLFLKILKGEHLDDPNVLFLRKSEFKISCLETEKYFFESDVDGEKGPDLPLEIKVCHRKLEVFANI</sequence>
<keyword evidence="15" id="KW-1185">Reference proteome</keyword>
<name>A0A7C8HDC3_9FIRM</name>
<evidence type="ECO:0000259" key="13">
    <source>
        <dbReference type="PROSITE" id="PS50146"/>
    </source>
</evidence>
<dbReference type="NCBIfam" id="TIGR00147">
    <property type="entry name" value="YegS/Rv2252/BmrU family lipid kinase"/>
    <property type="match status" value="1"/>
</dbReference>
<evidence type="ECO:0000256" key="9">
    <source>
        <dbReference type="ARBA" id="ARBA00022842"/>
    </source>
</evidence>
<dbReference type="GO" id="GO:0005524">
    <property type="term" value="F:ATP binding"/>
    <property type="evidence" value="ECO:0007669"/>
    <property type="project" value="UniProtKB-KW"/>
</dbReference>
<dbReference type="InterPro" id="IPR050187">
    <property type="entry name" value="Lipid_Phosphate_FormReg"/>
</dbReference>
<dbReference type="SUPFAM" id="SSF111331">
    <property type="entry name" value="NAD kinase/diacylglycerol kinase-like"/>
    <property type="match status" value="1"/>
</dbReference>
<keyword evidence="3" id="KW-0444">Lipid biosynthesis</keyword>
<evidence type="ECO:0000256" key="4">
    <source>
        <dbReference type="ARBA" id="ARBA00022679"/>
    </source>
</evidence>
<proteinExistence type="inferred from homology"/>
<keyword evidence="12" id="KW-1208">Phospholipid metabolism</keyword>
<evidence type="ECO:0000256" key="11">
    <source>
        <dbReference type="ARBA" id="ARBA00023209"/>
    </source>
</evidence>
<evidence type="ECO:0000256" key="8">
    <source>
        <dbReference type="ARBA" id="ARBA00022840"/>
    </source>
</evidence>
<evidence type="ECO:0000256" key="1">
    <source>
        <dbReference type="ARBA" id="ARBA00001946"/>
    </source>
</evidence>
<evidence type="ECO:0000313" key="15">
    <source>
        <dbReference type="Proteomes" id="UP000483018"/>
    </source>
</evidence>
<protein>
    <submittedName>
        <fullName evidence="14">YegS/Rv2252/BmrU family lipid kinase</fullName>
    </submittedName>
</protein>
<evidence type="ECO:0000256" key="3">
    <source>
        <dbReference type="ARBA" id="ARBA00022516"/>
    </source>
</evidence>
<organism evidence="14 15">
    <name type="scientific">Defluviitalea raffinosedens</name>
    <dbReference type="NCBI Taxonomy" id="1450156"/>
    <lineage>
        <taxon>Bacteria</taxon>
        <taxon>Bacillati</taxon>
        <taxon>Bacillota</taxon>
        <taxon>Clostridia</taxon>
        <taxon>Lachnospirales</taxon>
        <taxon>Defluviitaleaceae</taxon>
        <taxon>Defluviitalea</taxon>
    </lineage>
</organism>
<dbReference type="RefSeq" id="WP_158741500.1">
    <property type="nucleotide sequence ID" value="NZ_JAFBEP010000010.1"/>
</dbReference>
<dbReference type="PANTHER" id="PTHR12358:SF106">
    <property type="entry name" value="LIPID KINASE YEGS"/>
    <property type="match status" value="1"/>
</dbReference>
<dbReference type="PROSITE" id="PS50146">
    <property type="entry name" value="DAGK"/>
    <property type="match status" value="1"/>
</dbReference>
<dbReference type="Gene3D" id="2.60.200.40">
    <property type="match status" value="1"/>
</dbReference>
<gene>
    <name evidence="14" type="ORF">GND95_12555</name>
</gene>
<keyword evidence="7 14" id="KW-0418">Kinase</keyword>
<dbReference type="InterPro" id="IPR005218">
    <property type="entry name" value="Diacylglycerol/lipid_kinase"/>
</dbReference>
<evidence type="ECO:0000256" key="10">
    <source>
        <dbReference type="ARBA" id="ARBA00023098"/>
    </source>
</evidence>
<dbReference type="SMART" id="SM00046">
    <property type="entry name" value="DAGKc"/>
    <property type="match status" value="1"/>
</dbReference>
<feature type="domain" description="DAGKc" evidence="13">
    <location>
        <begin position="1"/>
        <end position="131"/>
    </location>
</feature>
<dbReference type="Pfam" id="PF19279">
    <property type="entry name" value="YegS_C"/>
    <property type="match status" value="1"/>
</dbReference>
<comment type="cofactor">
    <cofactor evidence="1">
        <name>Mg(2+)</name>
        <dbReference type="ChEBI" id="CHEBI:18420"/>
    </cofactor>
</comment>
<dbReference type="EMBL" id="WSLF01000015">
    <property type="protein sequence ID" value="KAE9630243.1"/>
    <property type="molecule type" value="Genomic_DNA"/>
</dbReference>
<evidence type="ECO:0000256" key="7">
    <source>
        <dbReference type="ARBA" id="ARBA00022777"/>
    </source>
</evidence>
<keyword evidence="4" id="KW-0808">Transferase</keyword>
<dbReference type="GO" id="GO:0046872">
    <property type="term" value="F:metal ion binding"/>
    <property type="evidence" value="ECO:0007669"/>
    <property type="project" value="UniProtKB-KW"/>
</dbReference>
<accession>A0A7C8HDC3</accession>
<evidence type="ECO:0000256" key="12">
    <source>
        <dbReference type="ARBA" id="ARBA00023264"/>
    </source>
</evidence>
<keyword evidence="11" id="KW-0594">Phospholipid biosynthesis</keyword>
<dbReference type="GO" id="GO:0004143">
    <property type="term" value="F:ATP-dependent diacylglycerol kinase activity"/>
    <property type="evidence" value="ECO:0007669"/>
    <property type="project" value="TreeGrafter"/>
</dbReference>
<evidence type="ECO:0000256" key="2">
    <source>
        <dbReference type="ARBA" id="ARBA00005983"/>
    </source>
</evidence>
<dbReference type="InterPro" id="IPR001206">
    <property type="entry name" value="Diacylglycerol_kinase_cat_dom"/>
</dbReference>
<keyword evidence="9" id="KW-0460">Magnesium</keyword>
<dbReference type="GO" id="GO:0005886">
    <property type="term" value="C:plasma membrane"/>
    <property type="evidence" value="ECO:0007669"/>
    <property type="project" value="TreeGrafter"/>
</dbReference>
<keyword evidence="8" id="KW-0067">ATP-binding</keyword>
<dbReference type="PANTHER" id="PTHR12358">
    <property type="entry name" value="SPHINGOSINE KINASE"/>
    <property type="match status" value="1"/>
</dbReference>
<comment type="similarity">
    <text evidence="2">Belongs to the diacylglycerol/lipid kinase family.</text>
</comment>
<dbReference type="AlphaFoldDB" id="A0A7C8HDC3"/>
<keyword evidence="10" id="KW-0443">Lipid metabolism</keyword>
<keyword evidence="6" id="KW-0547">Nucleotide-binding</keyword>
<evidence type="ECO:0000313" key="14">
    <source>
        <dbReference type="EMBL" id="KAE9630243.1"/>
    </source>
</evidence>
<dbReference type="Pfam" id="PF00781">
    <property type="entry name" value="DAGK_cat"/>
    <property type="match status" value="1"/>
</dbReference>
<dbReference type="InterPro" id="IPR017438">
    <property type="entry name" value="ATP-NAD_kinase_N"/>
</dbReference>
<dbReference type="InterPro" id="IPR045540">
    <property type="entry name" value="YegS/DAGK_C"/>
</dbReference>
<evidence type="ECO:0000256" key="5">
    <source>
        <dbReference type="ARBA" id="ARBA00022723"/>
    </source>
</evidence>
<dbReference type="NCBIfam" id="NF009605">
    <property type="entry name" value="PRK13059.1"/>
    <property type="match status" value="1"/>
</dbReference>
<dbReference type="GO" id="GO:0008654">
    <property type="term" value="P:phospholipid biosynthetic process"/>
    <property type="evidence" value="ECO:0007669"/>
    <property type="project" value="UniProtKB-KW"/>
</dbReference>
<dbReference type="Gene3D" id="3.40.50.10330">
    <property type="entry name" value="Probable inorganic polyphosphate/atp-NAD kinase, domain 1"/>
    <property type="match status" value="1"/>
</dbReference>
<keyword evidence="5" id="KW-0479">Metal-binding</keyword>
<comment type="caution">
    <text evidence="14">The sequence shown here is derived from an EMBL/GenBank/DDBJ whole genome shotgun (WGS) entry which is preliminary data.</text>
</comment>
<dbReference type="InterPro" id="IPR016064">
    <property type="entry name" value="NAD/diacylglycerol_kinase_sf"/>
</dbReference>
<dbReference type="Proteomes" id="UP000483018">
    <property type="component" value="Unassembled WGS sequence"/>
</dbReference>